<gene>
    <name evidence="1" type="ORF">A4V09_00760</name>
</gene>
<dbReference type="AlphaFoldDB" id="A0A1C7I6G1"/>
<proteinExistence type="predicted"/>
<protein>
    <submittedName>
        <fullName evidence="1">Uncharacterized protein</fullName>
    </submittedName>
</protein>
<keyword evidence="2" id="KW-1185">Reference proteome</keyword>
<dbReference type="Proteomes" id="UP000092574">
    <property type="component" value="Chromosome"/>
</dbReference>
<organism evidence="1 2">
    <name type="scientific">Blautia pseudococcoides</name>
    <dbReference type="NCBI Taxonomy" id="1796616"/>
    <lineage>
        <taxon>Bacteria</taxon>
        <taxon>Bacillati</taxon>
        <taxon>Bacillota</taxon>
        <taxon>Clostridia</taxon>
        <taxon>Lachnospirales</taxon>
        <taxon>Lachnospiraceae</taxon>
        <taxon>Blautia</taxon>
    </lineage>
</organism>
<evidence type="ECO:0000313" key="1">
    <source>
        <dbReference type="EMBL" id="ANU74433.1"/>
    </source>
</evidence>
<dbReference type="RefSeq" id="WP_065540666.1">
    <property type="nucleotide sequence ID" value="NZ_CP015405.2"/>
</dbReference>
<dbReference type="EMBL" id="CP015405">
    <property type="protein sequence ID" value="ANU74433.1"/>
    <property type="molecule type" value="Genomic_DNA"/>
</dbReference>
<sequence>MQDCKINVLGTKYSLFFRKRDEDEGLKENDGYCDKTSKELVICVHEPELNSVKNLEVYEKKVARHEIIHAFIEESGLSENTFICKEGWAKNEEMVDWMAAQLPKIFVAFSKADVM</sequence>
<dbReference type="STRING" id="1796616.A4V09_00760"/>
<accession>A0A1C7I6G1</accession>
<reference evidence="1" key="1">
    <citation type="submission" date="2017-04" db="EMBL/GenBank/DDBJ databases">
        <title>Complete Genome Sequences of Twelve Strains of a Stable Defined Moderately Diverse Mouse Microbiota 2 (sDMDMm2).</title>
        <authorList>
            <person name="Uchimura Y."/>
            <person name="Wyss M."/>
            <person name="Brugiroux S."/>
            <person name="Limenitakis J.P."/>
            <person name="Stecher B."/>
            <person name="McCoy K.D."/>
            <person name="Macpherson A.J."/>
        </authorList>
    </citation>
    <scope>NUCLEOTIDE SEQUENCE</scope>
    <source>
        <strain evidence="1">YL58</strain>
    </source>
</reference>
<dbReference type="KEGG" id="byl:A4V09_00760"/>
<evidence type="ECO:0000313" key="2">
    <source>
        <dbReference type="Proteomes" id="UP000092574"/>
    </source>
</evidence>
<dbReference type="OrthoDB" id="2327135at2"/>
<name>A0A1C7I6G1_9FIRM</name>